<comment type="subcellular location">
    <subcellularLocation>
        <location evidence="1">Membrane</location>
    </subcellularLocation>
</comment>
<dbReference type="GO" id="GO:0005509">
    <property type="term" value="F:calcium ion binding"/>
    <property type="evidence" value="ECO:0007669"/>
    <property type="project" value="UniProtKB-UniRule"/>
</dbReference>
<keyword evidence="7" id="KW-0812">Transmembrane</keyword>
<gene>
    <name evidence="10" type="ORF">PoB_003276600</name>
</gene>
<dbReference type="InterPro" id="IPR015919">
    <property type="entry name" value="Cadherin-like_sf"/>
</dbReference>
<dbReference type="PROSITE" id="PS00232">
    <property type="entry name" value="CADHERIN_1"/>
    <property type="match status" value="2"/>
</dbReference>
<dbReference type="GO" id="GO:0016477">
    <property type="term" value="P:cell migration"/>
    <property type="evidence" value="ECO:0007669"/>
    <property type="project" value="TreeGrafter"/>
</dbReference>
<sequence>MSLTSTHFFNRLVWIPVCMSLMVQVVAATCRDDLFALPGSLYELIIDENTPKDTLLLNISTGDSLSVDTVKSPFLKVIDGKLYTSMDMALDGSDNEDLCSRLSVPINTMLKCKDEPSFSNIQKRVIVTMKYSNDHPTELLIKNVTIKEQTSNVAVIDLTKKEDFVRDDDCASNINLQVIMDPETARYFSTKPGPVVWIEKPLDYEKKTQYRVNVSASSQLPSQEMIIVVDELTINVEDVDDRDPVFEQQVYTMTVIENSQDNSQWLLTEPPLIATDGDSAIDTQLEYSIVSSDPPLDVEISENGTLRISRPLDREAAEAYTIIVKAQQIDNPLASSTATVSLTILDVNDNRPRFSSQQVKNVSILEGAPAGTHVVWLLAQDRDEGRNAEFKYSIYEDTGAFEVRTNPTINLTELVVKDPSLLQGLESAQVQIRVVETATPNGGETCDYVTSCGITISVSIEDINDHGPEFATPQYDLSIYSEQKADIVIEKVSATDKDKGANGEVLYSLKVLFGKDKPDCQKIRINATSGEVSLSQKIIPDITCFFSVVACDNPSNVNSRRCTTAPLVVSVLQSLTSNSSDEVLFYESHITENLPRGSLVMILPIDGLITENRFFTIEDRLLKTNVMFDREAQDFHIVAAGKWNGTQIIEILRIMVYIDNINDNTPVFARDDYEMRLTGKNKEGDVVYKVEAFDADGPNDTVTYSLLNMRDIFTIDSVTGQIRLVSIKEMLAAAISSQQNRSVLLVEARDSGMPALSNRAFVTVYFPSSVMVPVRKDELTNDAPEVKRQLSSILGVPVDVVGIESIGNVQNMGSKIYLSVTSENGTETTSRDELQRLIDDKEEEIHRAFAEAYGGTGDDNEDENNDEDWLSLPVIILLCLTIVFIIALILVIVAFCRARRQYERELSLMKSLNTDTSIYDRAPLYPELSTSSNGSSHAVALNNKSTNYNEEPPGGISLLAFHNQAYTDDEEGHDPGYSRISDRENRLQPNGQASRNVINNEILAGRQTSSAGSELENQPPARHLANRGHFESEDSRANAVDPIYSETRPSRHSGTDPIFKTTIDVVYPRHSSGVTEAVANNTEQTDNNIERDDVDTNWSFRRNSKLGLERSVNSGRHENHEQDESDGKLASPASSRLGQDSLKAGSESDSGLPSDKDLQLDDETDQEIPTGQAYTDKGSDYLPPYSSRLADATSTRNTHIDEYNSHHSAISLNDNNYNCENRSKDAFSDELSSFEPEPDYEKRVRFRETQRLSGMQDIPVSTSEEASDTQEKITKKSEVTAL</sequence>
<feature type="compositionally biased region" description="Basic and acidic residues" evidence="6">
    <location>
        <begin position="1115"/>
        <end position="1127"/>
    </location>
</feature>
<evidence type="ECO:0000256" key="8">
    <source>
        <dbReference type="SAM" id="SignalP"/>
    </source>
</evidence>
<evidence type="ECO:0000256" key="5">
    <source>
        <dbReference type="PROSITE-ProRule" id="PRU00043"/>
    </source>
</evidence>
<reference evidence="10 11" key="1">
    <citation type="journal article" date="2021" name="Elife">
        <title>Chloroplast acquisition without the gene transfer in kleptoplastic sea slugs, Plakobranchus ocellatus.</title>
        <authorList>
            <person name="Maeda T."/>
            <person name="Takahashi S."/>
            <person name="Yoshida T."/>
            <person name="Shimamura S."/>
            <person name="Takaki Y."/>
            <person name="Nagai Y."/>
            <person name="Toyoda A."/>
            <person name="Suzuki Y."/>
            <person name="Arimoto A."/>
            <person name="Ishii H."/>
            <person name="Satoh N."/>
            <person name="Nishiyama T."/>
            <person name="Hasebe M."/>
            <person name="Maruyama T."/>
            <person name="Minagawa J."/>
            <person name="Obokata J."/>
            <person name="Shigenobu S."/>
        </authorList>
    </citation>
    <scope>NUCLEOTIDE SEQUENCE [LARGE SCALE GENOMIC DNA]</scope>
</reference>
<evidence type="ECO:0000256" key="1">
    <source>
        <dbReference type="ARBA" id="ARBA00004370"/>
    </source>
</evidence>
<organism evidence="10 11">
    <name type="scientific">Plakobranchus ocellatus</name>
    <dbReference type="NCBI Taxonomy" id="259542"/>
    <lineage>
        <taxon>Eukaryota</taxon>
        <taxon>Metazoa</taxon>
        <taxon>Spiralia</taxon>
        <taxon>Lophotrochozoa</taxon>
        <taxon>Mollusca</taxon>
        <taxon>Gastropoda</taxon>
        <taxon>Heterobranchia</taxon>
        <taxon>Euthyneura</taxon>
        <taxon>Panpulmonata</taxon>
        <taxon>Sacoglossa</taxon>
        <taxon>Placobranchoidea</taxon>
        <taxon>Plakobranchidae</taxon>
        <taxon>Plakobranchus</taxon>
    </lineage>
</organism>
<feature type="chain" id="PRO_5043674459" evidence="8">
    <location>
        <begin position="29"/>
        <end position="1282"/>
    </location>
</feature>
<evidence type="ECO:0000256" key="7">
    <source>
        <dbReference type="SAM" id="Phobius"/>
    </source>
</evidence>
<comment type="caution">
    <text evidence="10">The sequence shown here is derived from an EMBL/GenBank/DDBJ whole genome shotgun (WGS) entry which is preliminary data.</text>
</comment>
<keyword evidence="8" id="KW-0732">Signal</keyword>
<proteinExistence type="predicted"/>
<feature type="region of interest" description="Disordered" evidence="6">
    <location>
        <begin position="1251"/>
        <end position="1282"/>
    </location>
</feature>
<evidence type="ECO:0000259" key="9">
    <source>
        <dbReference type="PROSITE" id="PS50268"/>
    </source>
</evidence>
<dbReference type="GO" id="GO:0045296">
    <property type="term" value="F:cadherin binding"/>
    <property type="evidence" value="ECO:0007669"/>
    <property type="project" value="TreeGrafter"/>
</dbReference>
<keyword evidence="3 5" id="KW-0106">Calcium</keyword>
<dbReference type="GO" id="GO:0007043">
    <property type="term" value="P:cell-cell junction assembly"/>
    <property type="evidence" value="ECO:0007669"/>
    <property type="project" value="TreeGrafter"/>
</dbReference>
<feature type="domain" description="Cadherin" evidence="9">
    <location>
        <begin position="138"/>
        <end position="246"/>
    </location>
</feature>
<feature type="domain" description="Cadherin" evidence="9">
    <location>
        <begin position="669"/>
        <end position="786"/>
    </location>
</feature>
<dbReference type="GO" id="GO:0016342">
    <property type="term" value="C:catenin complex"/>
    <property type="evidence" value="ECO:0007669"/>
    <property type="project" value="TreeGrafter"/>
</dbReference>
<name>A0AAV4AD17_9GAST</name>
<dbReference type="CDD" id="cd11304">
    <property type="entry name" value="Cadherin_repeat"/>
    <property type="match status" value="5"/>
</dbReference>
<keyword evidence="2" id="KW-0677">Repeat</keyword>
<feature type="domain" description="Cadherin" evidence="9">
    <location>
        <begin position="247"/>
        <end position="354"/>
    </location>
</feature>
<dbReference type="Proteomes" id="UP000735302">
    <property type="component" value="Unassembled WGS sequence"/>
</dbReference>
<dbReference type="GO" id="GO:0044331">
    <property type="term" value="P:cell-cell adhesion mediated by cadherin"/>
    <property type="evidence" value="ECO:0007669"/>
    <property type="project" value="TreeGrafter"/>
</dbReference>
<dbReference type="GO" id="GO:0007156">
    <property type="term" value="P:homophilic cell adhesion via plasma membrane adhesion molecules"/>
    <property type="evidence" value="ECO:0007669"/>
    <property type="project" value="InterPro"/>
</dbReference>
<evidence type="ECO:0000256" key="6">
    <source>
        <dbReference type="SAM" id="MobiDB-lite"/>
    </source>
</evidence>
<keyword evidence="4 7" id="KW-0472">Membrane</keyword>
<feature type="domain" description="Cadherin" evidence="9">
    <location>
        <begin position="356"/>
        <end position="470"/>
    </location>
</feature>
<dbReference type="PROSITE" id="PS50268">
    <property type="entry name" value="CADHERIN_2"/>
    <property type="match status" value="4"/>
</dbReference>
<dbReference type="PRINTS" id="PR00205">
    <property type="entry name" value="CADHERIN"/>
</dbReference>
<feature type="compositionally biased region" description="Basic and acidic residues" evidence="6">
    <location>
        <begin position="1269"/>
        <end position="1282"/>
    </location>
</feature>
<protein>
    <submittedName>
        <fullName evidence="10">Protocadherin fat 4</fullName>
    </submittedName>
</protein>
<accession>A0AAV4AD17</accession>
<evidence type="ECO:0000313" key="10">
    <source>
        <dbReference type="EMBL" id="GFO06261.1"/>
    </source>
</evidence>
<dbReference type="GO" id="GO:0008013">
    <property type="term" value="F:beta-catenin binding"/>
    <property type="evidence" value="ECO:0007669"/>
    <property type="project" value="TreeGrafter"/>
</dbReference>
<dbReference type="InterPro" id="IPR039808">
    <property type="entry name" value="Cadherin"/>
</dbReference>
<dbReference type="EMBL" id="BLXT01003769">
    <property type="protein sequence ID" value="GFO06261.1"/>
    <property type="molecule type" value="Genomic_DNA"/>
</dbReference>
<feature type="region of interest" description="Disordered" evidence="6">
    <location>
        <begin position="1026"/>
        <end position="1057"/>
    </location>
</feature>
<dbReference type="SUPFAM" id="SSF49313">
    <property type="entry name" value="Cadherin-like"/>
    <property type="match status" value="5"/>
</dbReference>
<keyword evidence="7" id="KW-1133">Transmembrane helix</keyword>
<feature type="signal peptide" evidence="8">
    <location>
        <begin position="1"/>
        <end position="28"/>
    </location>
</feature>
<dbReference type="Pfam" id="PF00028">
    <property type="entry name" value="Cadherin"/>
    <property type="match status" value="1"/>
</dbReference>
<dbReference type="GO" id="GO:0005912">
    <property type="term" value="C:adherens junction"/>
    <property type="evidence" value="ECO:0007669"/>
    <property type="project" value="TreeGrafter"/>
</dbReference>
<evidence type="ECO:0000256" key="3">
    <source>
        <dbReference type="ARBA" id="ARBA00022837"/>
    </source>
</evidence>
<dbReference type="PANTHER" id="PTHR24027">
    <property type="entry name" value="CADHERIN-23"/>
    <property type="match status" value="1"/>
</dbReference>
<evidence type="ECO:0000256" key="2">
    <source>
        <dbReference type="ARBA" id="ARBA00022737"/>
    </source>
</evidence>
<dbReference type="SMART" id="SM00112">
    <property type="entry name" value="CA"/>
    <property type="match status" value="5"/>
</dbReference>
<feature type="transmembrane region" description="Helical" evidence="7">
    <location>
        <begin position="869"/>
        <end position="896"/>
    </location>
</feature>
<dbReference type="Gene3D" id="2.60.40.60">
    <property type="entry name" value="Cadherins"/>
    <property type="match status" value="5"/>
</dbReference>
<dbReference type="PANTHER" id="PTHR24027:SF438">
    <property type="entry name" value="CADHERIN 23"/>
    <property type="match status" value="1"/>
</dbReference>
<dbReference type="GO" id="GO:0000902">
    <property type="term" value="P:cell morphogenesis"/>
    <property type="evidence" value="ECO:0007669"/>
    <property type="project" value="TreeGrafter"/>
</dbReference>
<dbReference type="InterPro" id="IPR020894">
    <property type="entry name" value="Cadherin_CS"/>
</dbReference>
<dbReference type="GO" id="GO:0034332">
    <property type="term" value="P:adherens junction organization"/>
    <property type="evidence" value="ECO:0007669"/>
    <property type="project" value="TreeGrafter"/>
</dbReference>
<dbReference type="InterPro" id="IPR002126">
    <property type="entry name" value="Cadherin-like_dom"/>
</dbReference>
<dbReference type="GO" id="GO:0016339">
    <property type="term" value="P:calcium-dependent cell-cell adhesion via plasma membrane cell adhesion molecules"/>
    <property type="evidence" value="ECO:0007669"/>
    <property type="project" value="TreeGrafter"/>
</dbReference>
<evidence type="ECO:0000256" key="4">
    <source>
        <dbReference type="ARBA" id="ARBA00023136"/>
    </source>
</evidence>
<evidence type="ECO:0000313" key="11">
    <source>
        <dbReference type="Proteomes" id="UP000735302"/>
    </source>
</evidence>
<keyword evidence="11" id="KW-1185">Reference proteome</keyword>
<feature type="region of interest" description="Disordered" evidence="6">
    <location>
        <begin position="1109"/>
        <end position="1188"/>
    </location>
</feature>